<feature type="region of interest" description="Disordered" evidence="2">
    <location>
        <begin position="1363"/>
        <end position="1456"/>
    </location>
</feature>
<gene>
    <name evidence="3" type="ORF">A8709_06805</name>
</gene>
<feature type="compositionally biased region" description="Polar residues" evidence="2">
    <location>
        <begin position="1809"/>
        <end position="1840"/>
    </location>
</feature>
<evidence type="ECO:0000313" key="4">
    <source>
        <dbReference type="Proteomes" id="UP000093309"/>
    </source>
</evidence>
<feature type="compositionally biased region" description="Polar residues" evidence="2">
    <location>
        <begin position="1382"/>
        <end position="1403"/>
    </location>
</feature>
<accession>A0A1C0ZTG9</accession>
<evidence type="ECO:0000256" key="1">
    <source>
        <dbReference type="SAM" id="Coils"/>
    </source>
</evidence>
<protein>
    <submittedName>
        <fullName evidence="3">Uncharacterized protein</fullName>
    </submittedName>
</protein>
<feature type="compositionally biased region" description="Basic and acidic residues" evidence="2">
    <location>
        <begin position="1528"/>
        <end position="1557"/>
    </location>
</feature>
<feature type="compositionally biased region" description="Polar residues" evidence="2">
    <location>
        <begin position="1226"/>
        <end position="1239"/>
    </location>
</feature>
<feature type="compositionally biased region" description="Basic and acidic residues" evidence="2">
    <location>
        <begin position="257"/>
        <end position="270"/>
    </location>
</feature>
<keyword evidence="4" id="KW-1185">Reference proteome</keyword>
<feature type="region of interest" description="Disordered" evidence="2">
    <location>
        <begin position="411"/>
        <end position="435"/>
    </location>
</feature>
<feature type="compositionally biased region" description="Polar residues" evidence="2">
    <location>
        <begin position="1194"/>
        <end position="1216"/>
    </location>
</feature>
<feature type="compositionally biased region" description="Polar residues" evidence="2">
    <location>
        <begin position="1142"/>
        <end position="1156"/>
    </location>
</feature>
<feature type="region of interest" description="Disordered" evidence="2">
    <location>
        <begin position="1786"/>
        <end position="1844"/>
    </location>
</feature>
<feature type="compositionally biased region" description="Polar residues" evidence="2">
    <location>
        <begin position="1786"/>
        <end position="1802"/>
    </location>
</feature>
<evidence type="ECO:0000313" key="3">
    <source>
        <dbReference type="EMBL" id="OCT11378.1"/>
    </source>
</evidence>
<reference evidence="4" key="1">
    <citation type="submission" date="2016-05" db="EMBL/GenBank/DDBJ databases">
        <title>Paenibacillus oryzae. sp. nov., isolated from the rice root.</title>
        <authorList>
            <person name="Zhang J."/>
            <person name="Zhang X."/>
        </authorList>
    </citation>
    <scope>NUCLEOTIDE SEQUENCE [LARGE SCALE GENOMIC DNA]</scope>
    <source>
        <strain evidence="4">KCTC13222</strain>
    </source>
</reference>
<feature type="region of interest" description="Disordered" evidence="2">
    <location>
        <begin position="1005"/>
        <end position="1101"/>
    </location>
</feature>
<feature type="compositionally biased region" description="Low complexity" evidence="2">
    <location>
        <begin position="563"/>
        <end position="580"/>
    </location>
</feature>
<feature type="compositionally biased region" description="Acidic residues" evidence="2">
    <location>
        <begin position="635"/>
        <end position="645"/>
    </location>
</feature>
<feature type="region of interest" description="Disordered" evidence="2">
    <location>
        <begin position="835"/>
        <end position="875"/>
    </location>
</feature>
<feature type="compositionally biased region" description="Polar residues" evidence="2">
    <location>
        <begin position="1740"/>
        <end position="1754"/>
    </location>
</feature>
<dbReference type="RefSeq" id="WP_065858358.1">
    <property type="nucleotide sequence ID" value="NZ_LYPC01000028.1"/>
</dbReference>
<evidence type="ECO:0000256" key="2">
    <source>
        <dbReference type="SAM" id="MobiDB-lite"/>
    </source>
</evidence>
<dbReference type="EMBL" id="LYPC01000028">
    <property type="protein sequence ID" value="OCT11378.1"/>
    <property type="molecule type" value="Genomic_DNA"/>
</dbReference>
<feature type="region of interest" description="Disordered" evidence="2">
    <location>
        <begin position="634"/>
        <end position="685"/>
    </location>
</feature>
<proteinExistence type="predicted"/>
<feature type="compositionally biased region" description="Low complexity" evidence="2">
    <location>
        <begin position="1060"/>
        <end position="1082"/>
    </location>
</feature>
<feature type="compositionally biased region" description="Polar residues" evidence="2">
    <location>
        <begin position="1414"/>
        <end position="1429"/>
    </location>
</feature>
<feature type="compositionally biased region" description="Basic and acidic residues" evidence="2">
    <location>
        <begin position="581"/>
        <end position="595"/>
    </location>
</feature>
<organism evidence="3 4">
    <name type="scientific">Paenibacillus pectinilyticus</name>
    <dbReference type="NCBI Taxonomy" id="512399"/>
    <lineage>
        <taxon>Bacteria</taxon>
        <taxon>Bacillati</taxon>
        <taxon>Bacillota</taxon>
        <taxon>Bacilli</taxon>
        <taxon>Bacillales</taxon>
        <taxon>Paenibacillaceae</taxon>
        <taxon>Paenibacillus</taxon>
    </lineage>
</organism>
<feature type="compositionally biased region" description="Basic and acidic residues" evidence="2">
    <location>
        <begin position="836"/>
        <end position="874"/>
    </location>
</feature>
<dbReference type="OrthoDB" id="2480932at2"/>
<feature type="compositionally biased region" description="Low complexity" evidence="2">
    <location>
        <begin position="411"/>
        <end position="424"/>
    </location>
</feature>
<feature type="region of interest" description="Disordered" evidence="2">
    <location>
        <begin position="1690"/>
        <end position="1754"/>
    </location>
</feature>
<feature type="region of interest" description="Disordered" evidence="2">
    <location>
        <begin position="1174"/>
        <end position="1296"/>
    </location>
</feature>
<feature type="region of interest" description="Disordered" evidence="2">
    <location>
        <begin position="257"/>
        <end position="281"/>
    </location>
</feature>
<feature type="compositionally biased region" description="Polar residues" evidence="2">
    <location>
        <begin position="1717"/>
        <end position="1733"/>
    </location>
</feature>
<feature type="compositionally biased region" description="Basic residues" evidence="2">
    <location>
        <begin position="154"/>
        <end position="164"/>
    </location>
</feature>
<feature type="compositionally biased region" description="Polar residues" evidence="2">
    <location>
        <begin position="1005"/>
        <end position="1034"/>
    </location>
</feature>
<feature type="compositionally biased region" description="Polar residues" evidence="2">
    <location>
        <begin position="1275"/>
        <end position="1289"/>
    </location>
</feature>
<dbReference type="STRING" id="512399.A8709_06805"/>
<dbReference type="Proteomes" id="UP000093309">
    <property type="component" value="Unassembled WGS sequence"/>
</dbReference>
<feature type="region of interest" description="Disordered" evidence="2">
    <location>
        <begin position="1528"/>
        <end position="1559"/>
    </location>
</feature>
<feature type="coiled-coil region" evidence="1">
    <location>
        <begin position="500"/>
        <end position="548"/>
    </location>
</feature>
<feature type="region of interest" description="Disordered" evidence="2">
    <location>
        <begin position="1142"/>
        <end position="1161"/>
    </location>
</feature>
<feature type="compositionally biased region" description="Polar residues" evidence="2">
    <location>
        <begin position="1042"/>
        <end position="1059"/>
    </location>
</feature>
<feature type="compositionally biased region" description="Polar residues" evidence="2">
    <location>
        <begin position="671"/>
        <end position="685"/>
    </location>
</feature>
<feature type="region of interest" description="Disordered" evidence="2">
    <location>
        <begin position="132"/>
        <end position="171"/>
    </location>
</feature>
<name>A0A1C0ZTG9_9BACL</name>
<feature type="region of interest" description="Disordered" evidence="2">
    <location>
        <begin position="1"/>
        <end position="34"/>
    </location>
</feature>
<sequence>MNSRQSHTPLGKRKKGSLRFAEGKRRSTVGQTSRQAKQFASGIMGKYGFDRNNYLGMFALIFKGKGVLTDKELASIKNPSDRAWVLQLQLQLQNLKHPESAPLITKQHMIGQLQQLITQSGYRLPKEVNINESSTQEEHASSEQVAAIVDQPFKKRGRKSKKDRKLATQPLPVQETVHAVNKDEVKSKQEKINAINKRNSPIMGRSMRQLVASIGMLTHAAESKKIPADSKGNDVQQANHTTNIQQKTLHLLYKQALREGQEHRSSRPSEDNGGASVKATHTSVAQHVDAVRSTSEWLQQFQAGKLIAGQQTDSTVGALSSVKSVLQTQPSFMNVAKLILQDVTQTQMNQGGASQPNLLDTANKEVRRLTLIAETDHDRKSLKLGEGPFSSEATPSSVRFIRSLLLKHAEAQGAQAGQQPAEEAPNSEKKQTNRGNASIAKGVLAASQQLMAINAASLTSRLPRSMQTTARSNAVDRSPQAWQTDSRVTPVWRKSGEQVVKADQAEITQQQRVFNNLEEQRSEAANVIRHMQQQREELQLQASEIQRDQSADQQQPLLQVNEQQGLSDVQRQTVSSQVSEQRQEERKQEQLEKEDIQAREERLVRQNIQEGQATGLEQDHEQAAQVLNLKHAQEDISEQASEENVEQIVNPTRGRSRTPITSNDEGRESAKSINSSSMERRLNQPNFNSHVEGLFQPETVRRIDQQAVVSKRATAVTPLPSKIFRKLAAQDKGKTRSTVEKIQSNENWLQQLVIQQRQPSSADSLVRSINNSVSNNSFQATSHGWLETNDRNVFAKPDLSAEVRAKSASKARDDKWNGTERTVSSLHKTIGMTRKAGREAPFKNTDAVHRSTETTREQEDHSRPQRVRQTDQLENHVPVNESKLPTGQLAFDIAAKITKASLKTLGTMMPRSAKNIGSEMQEGGRVLRSPKGPLDDGNKHLVGQHNSVSPEVSAGPLTFGGARQALAAEIAAKVAQSTMSFERSSKSMTEGPLVLQRKLQKESNLMDTGTAAVSNRQNQAPTTQVIESGSTSRLGSRVESASAGTSERNKTGASAGTRESANGSASASSRASSSSSAPSNSGLTSQATDIVAGKRGSRSPIDMIRRAGSLSRLDRVREQQATIQRKMDVGQFVSRQVNLRISSQTQDSVSDASAPNMSRRDTWARGQLILRAGQVENGTFPRRSGAADPIEQPQVASETAQERQAQPSSEMETDQQVIRAEGPEHAQTQGSSTQASEITMSVVKEEENRGSGVMPTGKSLGQSIRDEQPEEGFPSRQTVRGTLVQSPSRVENDKRSRLTIGENNDQILRRLSRAEHGIVVGRLPGSENGIQARRAKSEDIARILGAKIGAVSAQLVQRSAGLHDGVQPGRTDRSEQVRPFGTTGTQERANLVQRSVSSESGSAPKQGLVEETARQSGLLSETTRGTNVQRGFERSEKGMSKSGSEGIVNSLPVRRQTPINSNRNFIQRATEAGQVNLIQRASESRLRQLIDRVSASDARQVTSESDEPQAVARRRVVNWTGAQAEHLRRQARVDDRERESEREALGSENRTEAERFQVDSAEQTIRAMVSAQVEERAQGLEPAAASRAAEVVQGARSARAPRARQNASMTPRVMPLLASPAGALRAAPAGVAAASPAAAERQLPARGTGSLTLAAASGRAAAPTAGVQGTASMTSSQGWAAALTKPLPTQVQRQARAGGAMHSSADHRNGAPPKGATLQSRTQPPSTGANQQAAPPIGATLQSRTQPPSIGANQQVAPTIGASMQSRTQPPGIGASHQAAPSIGATLQSRTQPPSIGANQQAAPPKGATLQSRTQPPSIGASQQAAPPIGTTLQSRTQPPSIGAMHQGVPTIGAQHSLIQTARQEHLAAPVAMLEHKQAPASQLSEAPLDMDWLRTKSSADQELTPAAPVEQAPPELSEEQIQELIKQLPQLDIAKIADKVYREIEKKMKFERQRRGV</sequence>
<keyword evidence="1" id="KW-0175">Coiled coil</keyword>
<feature type="region of interest" description="Disordered" evidence="2">
    <location>
        <begin position="563"/>
        <end position="595"/>
    </location>
</feature>
<comment type="caution">
    <text evidence="3">The sequence shown here is derived from an EMBL/GenBank/DDBJ whole genome shotgun (WGS) entry which is preliminary data.</text>
</comment>